<protein>
    <submittedName>
        <fullName evidence="2">Uncharacterized protein</fullName>
    </submittedName>
</protein>
<dbReference type="EMBL" id="PYDT01000001">
    <property type="protein sequence ID" value="THU74623.1"/>
    <property type="molecule type" value="Genomic_DNA"/>
</dbReference>
<comment type="caution">
    <text evidence="2">The sequence shown here is derived from an EMBL/GenBank/DDBJ whole genome shotgun (WGS) entry which is preliminary data.</text>
</comment>
<accession>A0A4S8KH52</accession>
<name>A0A4S8KH52_MUSBA</name>
<feature type="compositionally biased region" description="Basic residues" evidence="1">
    <location>
        <begin position="107"/>
        <end position="118"/>
    </location>
</feature>
<organism evidence="2 3">
    <name type="scientific">Musa balbisiana</name>
    <name type="common">Banana</name>
    <dbReference type="NCBI Taxonomy" id="52838"/>
    <lineage>
        <taxon>Eukaryota</taxon>
        <taxon>Viridiplantae</taxon>
        <taxon>Streptophyta</taxon>
        <taxon>Embryophyta</taxon>
        <taxon>Tracheophyta</taxon>
        <taxon>Spermatophyta</taxon>
        <taxon>Magnoliopsida</taxon>
        <taxon>Liliopsida</taxon>
        <taxon>Zingiberales</taxon>
        <taxon>Musaceae</taxon>
        <taxon>Musa</taxon>
    </lineage>
</organism>
<feature type="region of interest" description="Disordered" evidence="1">
    <location>
        <begin position="104"/>
        <end position="125"/>
    </location>
</feature>
<sequence length="246" mass="26808">MGTILSWISRCRVFTGERLGFASGIAWCSGPNIGSETERRCHRPLVVSPIKYPSAGLSKTLWWDPPVGPAVHVSRFTEAPWITAVGRHSVAGRRTAAAAAAQIRRSATSHRSKHQRKEKRNEGGRDCLLCTDHSISPSELISSARLAGNHAAELSACHIAVQQRGPPRKVGPRLTSSETLPRALLRIHLLPSKATLLTPSVSERRQQAASTRMTVSQPSMLQRTVVCLDPKDTVPENIARLEGKVV</sequence>
<proteinExistence type="predicted"/>
<dbReference type="AlphaFoldDB" id="A0A4S8KH52"/>
<evidence type="ECO:0000313" key="2">
    <source>
        <dbReference type="EMBL" id="THU74623.1"/>
    </source>
</evidence>
<gene>
    <name evidence="2" type="ORF">C4D60_Mb04t35330</name>
</gene>
<dbReference type="Proteomes" id="UP000317650">
    <property type="component" value="Chromosome 4"/>
</dbReference>
<keyword evidence="3" id="KW-1185">Reference proteome</keyword>
<evidence type="ECO:0000256" key="1">
    <source>
        <dbReference type="SAM" id="MobiDB-lite"/>
    </source>
</evidence>
<evidence type="ECO:0000313" key="3">
    <source>
        <dbReference type="Proteomes" id="UP000317650"/>
    </source>
</evidence>
<reference evidence="2 3" key="1">
    <citation type="journal article" date="2019" name="Nat. Plants">
        <title>Genome sequencing of Musa balbisiana reveals subgenome evolution and function divergence in polyploid bananas.</title>
        <authorList>
            <person name="Yao X."/>
        </authorList>
    </citation>
    <scope>NUCLEOTIDE SEQUENCE [LARGE SCALE GENOMIC DNA]</scope>
    <source>
        <strain evidence="3">cv. DH-PKW</strain>
        <tissue evidence="2">Leaves</tissue>
    </source>
</reference>